<dbReference type="GO" id="GO:0030677">
    <property type="term" value="C:ribonuclease P complex"/>
    <property type="evidence" value="ECO:0007669"/>
    <property type="project" value="UniProtKB-UniRule"/>
</dbReference>
<dbReference type="SUPFAM" id="SSF101744">
    <property type="entry name" value="Rof/RNase P subunit-like"/>
    <property type="match status" value="1"/>
</dbReference>
<evidence type="ECO:0000256" key="3">
    <source>
        <dbReference type="ARBA" id="ARBA00022722"/>
    </source>
</evidence>
<dbReference type="InterPro" id="IPR002730">
    <property type="entry name" value="Rpp29/RNP1"/>
</dbReference>
<dbReference type="GO" id="GO:0001682">
    <property type="term" value="P:tRNA 5'-leader removal"/>
    <property type="evidence" value="ECO:0007669"/>
    <property type="project" value="UniProtKB-UniRule"/>
</dbReference>
<comment type="function">
    <text evidence="6">Part of ribonuclease P, a protein complex that generates mature tRNA molecules by cleaving their 5'-ends.</text>
</comment>
<comment type="subunit">
    <text evidence="6">Consists of a catalytic RNA component and at least 4-5 protein subunits.</text>
</comment>
<sequence length="115" mass="12474">MALTPETIARHELNGLCVRVVSADSPDFVGIAGRVVSESEKTLSIRDVRDKRVPKSGTTFEFRLDATDEAAGSRKGAETAGEHDCDPAAYVTVDGDRLLSRPARRTETTGDSPWR</sequence>
<keyword evidence="2 6" id="KW-0819">tRNA processing</keyword>
<dbReference type="OrthoDB" id="39019at2157"/>
<keyword evidence="5 6" id="KW-0378">Hydrolase</keyword>
<dbReference type="EMBL" id="LTAZ01000004">
    <property type="protein sequence ID" value="KYH26276.1"/>
    <property type="molecule type" value="Genomic_DNA"/>
</dbReference>
<name>A0A151AF11_9EURY</name>
<dbReference type="AlphaFoldDB" id="A0A151AF11"/>
<evidence type="ECO:0000256" key="6">
    <source>
        <dbReference type="HAMAP-Rule" id="MF_00754"/>
    </source>
</evidence>
<comment type="caution">
    <text evidence="8">The sequence shown here is derived from an EMBL/GenBank/DDBJ whole genome shotgun (WGS) entry which is preliminary data.</text>
</comment>
<evidence type="ECO:0000313" key="8">
    <source>
        <dbReference type="EMBL" id="KYH26276.1"/>
    </source>
</evidence>
<reference evidence="8 9" key="1">
    <citation type="submission" date="2016-02" db="EMBL/GenBank/DDBJ databases">
        <title>Genome sequence of Halalkalicoccus paucihalophilus DSM 24557.</title>
        <authorList>
            <person name="Poehlein A."/>
            <person name="Daniel R."/>
        </authorList>
    </citation>
    <scope>NUCLEOTIDE SEQUENCE [LARGE SCALE GENOMIC DNA]</scope>
    <source>
        <strain evidence="8 9">DSM 24557</strain>
    </source>
</reference>
<keyword evidence="3 6" id="KW-0540">Nuclease</keyword>
<dbReference type="InterPro" id="IPR023534">
    <property type="entry name" value="Rof/RNase_P-like"/>
</dbReference>
<organism evidence="8 9">
    <name type="scientific">Halalkalicoccus paucihalophilus</name>
    <dbReference type="NCBI Taxonomy" id="1008153"/>
    <lineage>
        <taxon>Archaea</taxon>
        <taxon>Methanobacteriati</taxon>
        <taxon>Methanobacteriota</taxon>
        <taxon>Stenosarchaea group</taxon>
        <taxon>Halobacteria</taxon>
        <taxon>Halobacteriales</taxon>
        <taxon>Halococcaceae</taxon>
        <taxon>Halalkalicoccus</taxon>
    </lineage>
</organism>
<dbReference type="InterPro" id="IPR036980">
    <property type="entry name" value="RNase_P/MRP_Rpp29_sf"/>
</dbReference>
<evidence type="ECO:0000256" key="1">
    <source>
        <dbReference type="ARBA" id="ARBA00022490"/>
    </source>
</evidence>
<evidence type="ECO:0000256" key="7">
    <source>
        <dbReference type="SAM" id="MobiDB-lite"/>
    </source>
</evidence>
<evidence type="ECO:0000256" key="2">
    <source>
        <dbReference type="ARBA" id="ARBA00022694"/>
    </source>
</evidence>
<dbReference type="SMART" id="SM00538">
    <property type="entry name" value="POP4"/>
    <property type="match status" value="1"/>
</dbReference>
<dbReference type="InterPro" id="IPR023538">
    <property type="entry name" value="RNP1"/>
</dbReference>
<dbReference type="RefSeq" id="WP_066380868.1">
    <property type="nucleotide sequence ID" value="NZ_LTAZ01000004.1"/>
</dbReference>
<dbReference type="HAMAP" id="MF_00754">
    <property type="entry name" value="RNase_P_1"/>
    <property type="match status" value="1"/>
</dbReference>
<dbReference type="Proteomes" id="UP000075321">
    <property type="component" value="Unassembled WGS sequence"/>
</dbReference>
<dbReference type="Gene3D" id="2.30.30.210">
    <property type="entry name" value="Ribonuclease P/MRP, subunit p29"/>
    <property type="match status" value="1"/>
</dbReference>
<protein>
    <recommendedName>
        <fullName evidence="6">Ribonuclease P protein component 1</fullName>
        <shortName evidence="6">RNase P component 1</shortName>
        <ecNumber evidence="6">3.1.26.5</ecNumber>
    </recommendedName>
    <alternativeName>
        <fullName evidence="6">Rpp29</fullName>
    </alternativeName>
</protein>
<comment type="similarity">
    <text evidence="6">Belongs to the eukaryotic/archaeal RNase P protein component 1 family.</text>
</comment>
<comment type="subcellular location">
    <subcellularLocation>
        <location evidence="6">Cytoplasm</location>
    </subcellularLocation>
</comment>
<dbReference type="GO" id="GO:0004526">
    <property type="term" value="F:ribonuclease P activity"/>
    <property type="evidence" value="ECO:0007669"/>
    <property type="project" value="UniProtKB-UniRule"/>
</dbReference>
<gene>
    <name evidence="6 8" type="primary">rnp1</name>
    <name evidence="8" type="ORF">HAPAU_13720</name>
</gene>
<dbReference type="GO" id="GO:0003723">
    <property type="term" value="F:RNA binding"/>
    <property type="evidence" value="ECO:0007669"/>
    <property type="project" value="InterPro"/>
</dbReference>
<dbReference type="EC" id="3.1.26.5" evidence="6"/>
<accession>A0A151AF11</accession>
<proteinExistence type="inferred from homology"/>
<dbReference type="Pfam" id="PF01868">
    <property type="entry name" value="RNase_P-MRP_p29"/>
    <property type="match status" value="1"/>
</dbReference>
<evidence type="ECO:0000256" key="5">
    <source>
        <dbReference type="ARBA" id="ARBA00022801"/>
    </source>
</evidence>
<evidence type="ECO:0000256" key="4">
    <source>
        <dbReference type="ARBA" id="ARBA00022759"/>
    </source>
</evidence>
<dbReference type="PATRIC" id="fig|1008153.3.peg.1382"/>
<evidence type="ECO:0000313" key="9">
    <source>
        <dbReference type="Proteomes" id="UP000075321"/>
    </source>
</evidence>
<keyword evidence="9" id="KW-1185">Reference proteome</keyword>
<feature type="region of interest" description="Disordered" evidence="7">
    <location>
        <begin position="96"/>
        <end position="115"/>
    </location>
</feature>
<keyword evidence="1 6" id="KW-0963">Cytoplasm</keyword>
<comment type="catalytic activity">
    <reaction evidence="6">
        <text>Endonucleolytic cleavage of RNA, removing 5'-extranucleotides from tRNA precursor.</text>
        <dbReference type="EC" id="3.1.26.5"/>
    </reaction>
</comment>
<dbReference type="GO" id="GO:0005737">
    <property type="term" value="C:cytoplasm"/>
    <property type="evidence" value="ECO:0007669"/>
    <property type="project" value="UniProtKB-SubCell"/>
</dbReference>
<keyword evidence="4 6" id="KW-0255">Endonuclease</keyword>